<evidence type="ECO:0000313" key="4">
    <source>
        <dbReference type="EMBL" id="SMG23529.1"/>
    </source>
</evidence>
<accession>A0A1X7J7H7</accession>
<dbReference type="RefSeq" id="WP_085549448.1">
    <property type="nucleotide sequence ID" value="NZ_FXAR01000004.1"/>
</dbReference>
<feature type="domain" description="Inner membrane protein YgaP-like transmembrane" evidence="2">
    <location>
        <begin position="1"/>
        <end position="62"/>
    </location>
</feature>
<dbReference type="EMBL" id="JAAYSN010000243">
    <property type="protein sequence ID" value="NLP39826.1"/>
    <property type="molecule type" value="Genomic_DNA"/>
</dbReference>
<dbReference type="EMBL" id="FXAR01000004">
    <property type="protein sequence ID" value="SMG23529.1"/>
    <property type="molecule type" value="Genomic_DNA"/>
</dbReference>
<dbReference type="Pfam" id="PF11127">
    <property type="entry name" value="YgaP-like_TM"/>
    <property type="match status" value="1"/>
</dbReference>
<dbReference type="Proteomes" id="UP000193309">
    <property type="component" value="Unassembled WGS sequence"/>
</dbReference>
<dbReference type="AlphaFoldDB" id="A0A1X7J7H7"/>
<proteinExistence type="predicted"/>
<keyword evidence="1" id="KW-0472">Membrane</keyword>
<feature type="transmembrane region" description="Helical" evidence="1">
    <location>
        <begin position="34"/>
        <end position="57"/>
    </location>
</feature>
<dbReference type="Proteomes" id="UP000568696">
    <property type="component" value="Unassembled WGS sequence"/>
</dbReference>
<evidence type="ECO:0000313" key="6">
    <source>
        <dbReference type="Proteomes" id="UP000568696"/>
    </source>
</evidence>
<name>A0A1X7J7H7_9CORY</name>
<reference evidence="3 6" key="3">
    <citation type="journal article" date="2020" name="Biotechnol. Biofuels">
        <title>New insights from the biogas microbiome by comprehensive genome-resolved metagenomics of nearly 1600 species originating from multiple anaerobic digesters.</title>
        <authorList>
            <person name="Campanaro S."/>
            <person name="Treu L."/>
            <person name="Rodriguez-R L.M."/>
            <person name="Kovalovszki A."/>
            <person name="Ziels R.M."/>
            <person name="Maus I."/>
            <person name="Zhu X."/>
            <person name="Kougias P.G."/>
            <person name="Basile A."/>
            <person name="Luo G."/>
            <person name="Schluter A."/>
            <person name="Konstantinidis K.T."/>
            <person name="Angelidaki I."/>
        </authorList>
    </citation>
    <scope>NUCLEOTIDE SEQUENCE [LARGE SCALE GENOMIC DNA]</scope>
    <source>
        <strain evidence="3">AS23ysBPME_344</strain>
    </source>
</reference>
<evidence type="ECO:0000313" key="3">
    <source>
        <dbReference type="EMBL" id="NLP39826.1"/>
    </source>
</evidence>
<reference evidence="5" key="2">
    <citation type="submission" date="2017-04" db="EMBL/GenBank/DDBJ databases">
        <authorList>
            <person name="Varghese N."/>
            <person name="Submissions S."/>
        </authorList>
    </citation>
    <scope>NUCLEOTIDE SEQUENCE [LARGE SCALE GENOMIC DNA]</scope>
    <source>
        <strain evidence="5">VDS</strain>
    </source>
</reference>
<evidence type="ECO:0000313" key="5">
    <source>
        <dbReference type="Proteomes" id="UP000193309"/>
    </source>
</evidence>
<dbReference type="InterPro" id="IPR021309">
    <property type="entry name" value="YgaP-like_TM"/>
</dbReference>
<feature type="transmembrane region" description="Helical" evidence="1">
    <location>
        <begin position="12"/>
        <end position="28"/>
    </location>
</feature>
<keyword evidence="1" id="KW-0812">Transmembrane</keyword>
<keyword evidence="5" id="KW-1185">Reference proteome</keyword>
<evidence type="ECO:0000259" key="2">
    <source>
        <dbReference type="Pfam" id="PF11127"/>
    </source>
</evidence>
<evidence type="ECO:0000256" key="1">
    <source>
        <dbReference type="SAM" id="Phobius"/>
    </source>
</evidence>
<protein>
    <submittedName>
        <fullName evidence="3">DUF2892 domain-containing protein</fullName>
    </submittedName>
</protein>
<organism evidence="4 5">
    <name type="scientific">Corynebacterium pollutisoli</name>
    <dbReference type="NCBI Taxonomy" id="1610489"/>
    <lineage>
        <taxon>Bacteria</taxon>
        <taxon>Bacillati</taxon>
        <taxon>Actinomycetota</taxon>
        <taxon>Actinomycetes</taxon>
        <taxon>Mycobacteriales</taxon>
        <taxon>Corynebacteriaceae</taxon>
        <taxon>Corynebacterium</taxon>
    </lineage>
</organism>
<sequence>MKPNESSTDRAVRGVVAVVALIAAFLVSGPLRIVLFVVAAIMAVTAAVGFCPIYRILGVGTRK</sequence>
<keyword evidence="1" id="KW-1133">Transmembrane helix</keyword>
<reference evidence="4" key="1">
    <citation type="submission" date="2017-04" db="EMBL/GenBank/DDBJ databases">
        <authorList>
            <person name="Afonso C.L."/>
            <person name="Miller P.J."/>
            <person name="Scott M.A."/>
            <person name="Spackman E."/>
            <person name="Goraichik I."/>
            <person name="Dimitrov K.M."/>
            <person name="Suarez D.L."/>
            <person name="Swayne D.E."/>
        </authorList>
    </citation>
    <scope>NUCLEOTIDE SEQUENCE [LARGE SCALE GENOMIC DNA]</scope>
    <source>
        <strain evidence="4">VDS</strain>
    </source>
</reference>
<gene>
    <name evidence="3" type="ORF">GX356_08945</name>
    <name evidence="4" type="ORF">SAMN06295981_1313</name>
</gene>
<dbReference type="STRING" id="1610489.SAMN06295981_1313"/>